<dbReference type="Pfam" id="PF22725">
    <property type="entry name" value="GFO_IDH_MocA_C3"/>
    <property type="match status" value="1"/>
</dbReference>
<feature type="domain" description="Gfo/Idh/MocA-like oxidoreductase N-terminal" evidence="2">
    <location>
        <begin position="4"/>
        <end position="123"/>
    </location>
</feature>
<name>A0A7X0VXC3_9BACL</name>
<dbReference type="InterPro" id="IPR050463">
    <property type="entry name" value="Gfo/Idh/MocA_oxidrdct_glycsds"/>
</dbReference>
<dbReference type="AlphaFoldDB" id="A0A7X0VXC3"/>
<feature type="domain" description="GFO/IDH/MocA-like oxidoreductase" evidence="3">
    <location>
        <begin position="131"/>
        <end position="251"/>
    </location>
</feature>
<keyword evidence="5" id="KW-1185">Reference proteome</keyword>
<keyword evidence="1" id="KW-0560">Oxidoreductase</keyword>
<dbReference type="Gene3D" id="3.30.360.10">
    <property type="entry name" value="Dihydrodipicolinate Reductase, domain 2"/>
    <property type="match status" value="1"/>
</dbReference>
<gene>
    <name evidence="4" type="ORF">H7C18_21225</name>
</gene>
<evidence type="ECO:0000313" key="4">
    <source>
        <dbReference type="EMBL" id="MBB6733450.1"/>
    </source>
</evidence>
<dbReference type="GO" id="GO:0016491">
    <property type="term" value="F:oxidoreductase activity"/>
    <property type="evidence" value="ECO:0007669"/>
    <property type="project" value="UniProtKB-KW"/>
</dbReference>
<dbReference type="EMBL" id="JACJVO010000027">
    <property type="protein sequence ID" value="MBB6733450.1"/>
    <property type="molecule type" value="Genomic_DNA"/>
</dbReference>
<dbReference type="Proteomes" id="UP000564644">
    <property type="component" value="Unassembled WGS sequence"/>
</dbReference>
<dbReference type="RefSeq" id="WP_185131110.1">
    <property type="nucleotide sequence ID" value="NZ_JACJVO010000027.1"/>
</dbReference>
<dbReference type="InterPro" id="IPR000683">
    <property type="entry name" value="Gfo/Idh/MocA-like_OxRdtase_N"/>
</dbReference>
<dbReference type="InterPro" id="IPR036291">
    <property type="entry name" value="NAD(P)-bd_dom_sf"/>
</dbReference>
<dbReference type="GO" id="GO:0000166">
    <property type="term" value="F:nucleotide binding"/>
    <property type="evidence" value="ECO:0007669"/>
    <property type="project" value="InterPro"/>
</dbReference>
<protein>
    <submittedName>
        <fullName evidence="4">Gfo/Idh/MocA family oxidoreductase</fullName>
    </submittedName>
</protein>
<evidence type="ECO:0000256" key="1">
    <source>
        <dbReference type="ARBA" id="ARBA00023002"/>
    </source>
</evidence>
<evidence type="ECO:0000313" key="5">
    <source>
        <dbReference type="Proteomes" id="UP000564644"/>
    </source>
</evidence>
<accession>A0A7X0VXC3</accession>
<dbReference type="InterPro" id="IPR055170">
    <property type="entry name" value="GFO_IDH_MocA-like_dom"/>
</dbReference>
<dbReference type="PANTHER" id="PTHR43818">
    <property type="entry name" value="BCDNA.GH03377"/>
    <property type="match status" value="1"/>
</dbReference>
<dbReference type="SUPFAM" id="SSF55347">
    <property type="entry name" value="Glyceraldehyde-3-phosphate dehydrogenase-like, C-terminal domain"/>
    <property type="match status" value="1"/>
</dbReference>
<dbReference type="Gene3D" id="3.40.50.720">
    <property type="entry name" value="NAD(P)-binding Rossmann-like Domain"/>
    <property type="match status" value="1"/>
</dbReference>
<comment type="caution">
    <text evidence="4">The sequence shown here is derived from an EMBL/GenBank/DDBJ whole genome shotgun (WGS) entry which is preliminary data.</text>
</comment>
<proteinExistence type="predicted"/>
<dbReference type="Pfam" id="PF01408">
    <property type="entry name" value="GFO_IDH_MocA"/>
    <property type="match status" value="1"/>
</dbReference>
<dbReference type="SUPFAM" id="SSF51735">
    <property type="entry name" value="NAD(P)-binding Rossmann-fold domains"/>
    <property type="match status" value="1"/>
</dbReference>
<evidence type="ECO:0000259" key="3">
    <source>
        <dbReference type="Pfam" id="PF22725"/>
    </source>
</evidence>
<evidence type="ECO:0000259" key="2">
    <source>
        <dbReference type="Pfam" id="PF01408"/>
    </source>
</evidence>
<organism evidence="4 5">
    <name type="scientific">Cohnella zeiphila</name>
    <dbReference type="NCBI Taxonomy" id="2761120"/>
    <lineage>
        <taxon>Bacteria</taxon>
        <taxon>Bacillati</taxon>
        <taxon>Bacillota</taxon>
        <taxon>Bacilli</taxon>
        <taxon>Bacillales</taxon>
        <taxon>Paenibacillaceae</taxon>
        <taxon>Cohnella</taxon>
    </lineage>
</organism>
<sequence>MEQVRIGIIGAGRISHVMSAAHAQVPESKLAGVFDVVPEASERLARKFDIPHIFSSYQDMLASDEIDAVLVCTPTFLHEQIVIDAANAGKHVFCQKPMALTVEQCERMNEAALRNGVKLQVGFMIRFTPPFVEVKERIDSGEIGDIIAIRSAVFGWEPTAEWFYDPNQGGGLLIDTIIHTFDLYRWYAGEVASVFADGGAYVFDGARKHGTPDNIMCQMKFENGAVGSIYGSWSSGYGDKTMEIYGTKGSFFIDLMEAQGGRAFIKKNQAAPSPAEGWNNLGVLWKFGYQQEARHFTHSILGRVAPSATGTDAVEAQKLAMLADRSIRTAEVLRVQGAGR</sequence>
<reference evidence="4 5" key="1">
    <citation type="submission" date="2020-08" db="EMBL/GenBank/DDBJ databases">
        <title>Cohnella phylogeny.</title>
        <authorList>
            <person name="Dunlap C."/>
        </authorList>
    </citation>
    <scope>NUCLEOTIDE SEQUENCE [LARGE SCALE GENOMIC DNA]</scope>
    <source>
        <strain evidence="4 5">CBP 2801</strain>
    </source>
</reference>
<dbReference type="PANTHER" id="PTHR43818:SF11">
    <property type="entry name" value="BCDNA.GH03377"/>
    <property type="match status" value="1"/>
</dbReference>